<proteinExistence type="predicted"/>
<name>A0AB73HEY7_PEDPE</name>
<keyword evidence="2" id="KW-0472">Membrane</keyword>
<feature type="domain" description="Putative host cell surface-exposed lipoprotein Ltp-like HTH region" evidence="3">
    <location>
        <begin position="282"/>
        <end position="329"/>
    </location>
</feature>
<keyword evidence="2" id="KW-0812">Transmembrane</keyword>
<dbReference type="InterPro" id="IPR011434">
    <property type="entry name" value="Ltp-like_HTH"/>
</dbReference>
<reference evidence="5" key="1">
    <citation type="submission" date="2020-11" db="EMBL/GenBank/DDBJ databases">
        <title>Antibiotic susceptibility profiles of Pediococcus pentosaceus from various origins and their implications for the safety assessment of strains with food-technology applications.</title>
        <authorList>
            <person name="Shani N."/>
            <person name="Oberhaensli S."/>
            <person name="Arias E."/>
        </authorList>
    </citation>
    <scope>NUCLEOTIDE SEQUENCE</scope>
    <source>
        <strain evidence="5">FAM 24207</strain>
    </source>
</reference>
<evidence type="ECO:0000256" key="2">
    <source>
        <dbReference type="SAM" id="Phobius"/>
    </source>
</evidence>
<dbReference type="Proteomes" id="UP001194632">
    <property type="component" value="Unassembled WGS sequence"/>
</dbReference>
<evidence type="ECO:0000313" key="6">
    <source>
        <dbReference type="Proteomes" id="UP001194632"/>
    </source>
</evidence>
<keyword evidence="2" id="KW-1133">Transmembrane helix</keyword>
<dbReference type="Pfam" id="PF13240">
    <property type="entry name" value="Zn_Ribbon_1"/>
    <property type="match status" value="1"/>
</dbReference>
<gene>
    <name evidence="5" type="ORF">ITQ90_03040</name>
</gene>
<organism evidence="5 6">
    <name type="scientific">Pediococcus pentosaceus</name>
    <dbReference type="NCBI Taxonomy" id="1255"/>
    <lineage>
        <taxon>Bacteria</taxon>
        <taxon>Bacillati</taxon>
        <taxon>Bacillota</taxon>
        <taxon>Bacilli</taxon>
        <taxon>Lactobacillales</taxon>
        <taxon>Lactobacillaceae</taxon>
        <taxon>Pediococcus</taxon>
    </lineage>
</organism>
<dbReference type="Pfam" id="PF07553">
    <property type="entry name" value="Lipoprotein_Ltp"/>
    <property type="match status" value="2"/>
</dbReference>
<feature type="transmembrane region" description="Helical" evidence="2">
    <location>
        <begin position="70"/>
        <end position="87"/>
    </location>
</feature>
<keyword evidence="5" id="KW-0449">Lipoprotein</keyword>
<evidence type="ECO:0000259" key="4">
    <source>
        <dbReference type="Pfam" id="PF13240"/>
    </source>
</evidence>
<sequence>MKDKKFCFKCGKEIESDAEFCPYCGAKQLNKNDSNTINGKDSSKNHISNDLNKSKIAETENSKKKWYKKWWIWVIVLIFICIVWSLGSSNSSSSSSEPNNNLTFKNVIKIDSKKSDSGGFDTDKNGSFTLKGKALKDVTITLKDDLDSDYPVKTKKLKAGQTFSFPLNVKKSEDLLSLNLHAKYSNKNFEKDIDVYNENANDNSSDGSSDSSSDDIDSDNSSSSSSSAKVSTEFKNALETAKSYSDSMHMSKAGIYEQLTSTDGEGFPADAAQYAVDNLKADYNKNALETAETYSKDMHMSTQEIRDQLTSNDGEQFTESEADYAIEHLGN</sequence>
<dbReference type="EMBL" id="JADOFP010000002">
    <property type="protein sequence ID" value="MBF7114481.1"/>
    <property type="molecule type" value="Genomic_DNA"/>
</dbReference>
<evidence type="ECO:0000259" key="3">
    <source>
        <dbReference type="Pfam" id="PF07553"/>
    </source>
</evidence>
<dbReference type="AlphaFoldDB" id="A0AB73HEY7"/>
<protein>
    <submittedName>
        <fullName evidence="5">Ltp family lipoprotein</fullName>
    </submittedName>
</protein>
<accession>A0AB73HEY7</accession>
<dbReference type="RefSeq" id="WP_195749333.1">
    <property type="nucleotide sequence ID" value="NZ_JADOFP010000002.1"/>
</dbReference>
<evidence type="ECO:0000256" key="1">
    <source>
        <dbReference type="SAM" id="MobiDB-lite"/>
    </source>
</evidence>
<feature type="domain" description="Zinc-ribbon" evidence="4">
    <location>
        <begin position="6"/>
        <end position="27"/>
    </location>
</feature>
<evidence type="ECO:0000313" key="5">
    <source>
        <dbReference type="EMBL" id="MBF7114481.1"/>
    </source>
</evidence>
<dbReference type="Gene3D" id="1.10.10.10">
    <property type="entry name" value="Winged helix-like DNA-binding domain superfamily/Winged helix DNA-binding domain"/>
    <property type="match status" value="2"/>
</dbReference>
<feature type="compositionally biased region" description="Low complexity" evidence="1">
    <location>
        <begin position="201"/>
        <end position="211"/>
    </location>
</feature>
<feature type="domain" description="Putative host cell surface-exposed lipoprotein Ltp-like HTH region" evidence="3">
    <location>
        <begin position="235"/>
        <end position="279"/>
    </location>
</feature>
<dbReference type="InterPro" id="IPR026870">
    <property type="entry name" value="Zinc_ribbon_dom"/>
</dbReference>
<comment type="caution">
    <text evidence="5">The sequence shown here is derived from an EMBL/GenBank/DDBJ whole genome shotgun (WGS) entry which is preliminary data.</text>
</comment>
<dbReference type="InterPro" id="IPR036388">
    <property type="entry name" value="WH-like_DNA-bd_sf"/>
</dbReference>
<feature type="region of interest" description="Disordered" evidence="1">
    <location>
        <begin position="197"/>
        <end position="231"/>
    </location>
</feature>